<sequence length="78" mass="8025">MATEGRRTAAVSVIRDIERLIAADPGKRGIGPLAIEGELHRAATALYAGDVRHVGITTGFYILSAGVPETDGPLGALA</sequence>
<organism evidence="2 3">
    <name type="scientific">Acanthamoeba castellanii (strain ATCC 30010 / Neff)</name>
    <dbReference type="NCBI Taxonomy" id="1257118"/>
    <lineage>
        <taxon>Eukaryota</taxon>
        <taxon>Amoebozoa</taxon>
        <taxon>Discosea</taxon>
        <taxon>Longamoebia</taxon>
        <taxon>Centramoebida</taxon>
        <taxon>Acanthamoebidae</taxon>
        <taxon>Acanthamoeba</taxon>
    </lineage>
</organism>
<dbReference type="AlphaFoldDB" id="L8GQ34"/>
<keyword evidence="3" id="KW-1185">Reference proteome</keyword>
<dbReference type="GeneID" id="14914813"/>
<feature type="domain" description="D-glutamate cyclase-like C-terminal" evidence="1">
    <location>
        <begin position="17"/>
        <end position="78"/>
    </location>
</feature>
<reference evidence="2 3" key="1">
    <citation type="journal article" date="2013" name="Genome Biol.">
        <title>Genome of Acanthamoeba castellanii highlights extensive lateral gene transfer and early evolution of tyrosine kinase signaling.</title>
        <authorList>
            <person name="Clarke M."/>
            <person name="Lohan A.J."/>
            <person name="Liu B."/>
            <person name="Lagkouvardos I."/>
            <person name="Roy S."/>
            <person name="Zafar N."/>
            <person name="Bertelli C."/>
            <person name="Schilde C."/>
            <person name="Kianianmomeni A."/>
            <person name="Burglin T.R."/>
            <person name="Frech C."/>
            <person name="Turcotte B."/>
            <person name="Kopec K.O."/>
            <person name="Synnott J.M."/>
            <person name="Choo C."/>
            <person name="Paponov I."/>
            <person name="Finkler A."/>
            <person name="Soon Heng Tan C."/>
            <person name="Hutchins A.P."/>
            <person name="Weinmeier T."/>
            <person name="Rattei T."/>
            <person name="Chu J.S."/>
            <person name="Gimenez G."/>
            <person name="Irimia M."/>
            <person name="Rigden D.J."/>
            <person name="Fitzpatrick D.A."/>
            <person name="Lorenzo-Morales J."/>
            <person name="Bateman A."/>
            <person name="Chiu C.H."/>
            <person name="Tang P."/>
            <person name="Hegemann P."/>
            <person name="Fromm H."/>
            <person name="Raoult D."/>
            <person name="Greub G."/>
            <person name="Miranda-Saavedra D."/>
            <person name="Chen N."/>
            <person name="Nash P."/>
            <person name="Ginger M.L."/>
            <person name="Horn M."/>
            <person name="Schaap P."/>
            <person name="Caler L."/>
            <person name="Loftus B."/>
        </authorList>
    </citation>
    <scope>NUCLEOTIDE SEQUENCE [LARGE SCALE GENOMIC DNA]</scope>
    <source>
        <strain evidence="2 3">Neff</strain>
    </source>
</reference>
<dbReference type="KEGG" id="acan:ACA1_016360"/>
<dbReference type="Gene3D" id="3.90.1640.20">
    <property type="entry name" value="TON_0340"/>
    <property type="match status" value="1"/>
</dbReference>
<feature type="non-terminal residue" evidence="2">
    <location>
        <position position="78"/>
    </location>
</feature>
<gene>
    <name evidence="2" type="ORF">ACA1_016360</name>
</gene>
<accession>L8GQ34</accession>
<proteinExistence type="predicted"/>
<dbReference type="EMBL" id="KB008065">
    <property type="protein sequence ID" value="ELR14236.1"/>
    <property type="molecule type" value="Genomic_DNA"/>
</dbReference>
<evidence type="ECO:0000313" key="2">
    <source>
        <dbReference type="EMBL" id="ELR14236.1"/>
    </source>
</evidence>
<dbReference type="OrthoDB" id="10262538at2759"/>
<dbReference type="Proteomes" id="UP000011083">
    <property type="component" value="Unassembled WGS sequence"/>
</dbReference>
<evidence type="ECO:0000313" key="3">
    <source>
        <dbReference type="Proteomes" id="UP000011083"/>
    </source>
</evidence>
<dbReference type="RefSeq" id="XP_004336249.1">
    <property type="nucleotide sequence ID" value="XM_004336201.1"/>
</dbReference>
<dbReference type="VEuPathDB" id="AmoebaDB:ACA1_016360"/>
<dbReference type="InterPro" id="IPR025504">
    <property type="entry name" value="GLUCM_C"/>
</dbReference>
<name>L8GQ34_ACACF</name>
<protein>
    <recommendedName>
        <fullName evidence="1">D-glutamate cyclase-like C-terminal domain-containing protein</fullName>
    </recommendedName>
</protein>
<dbReference type="Pfam" id="PF14336">
    <property type="entry name" value="GLUCM-like_C"/>
    <property type="match status" value="1"/>
</dbReference>
<evidence type="ECO:0000259" key="1">
    <source>
        <dbReference type="Pfam" id="PF14336"/>
    </source>
</evidence>